<reference evidence="2" key="1">
    <citation type="submission" date="2023-04" db="EMBL/GenBank/DDBJ databases">
        <title>Black Yeasts Isolated from many extreme environments.</title>
        <authorList>
            <person name="Coleine C."/>
            <person name="Stajich J.E."/>
            <person name="Selbmann L."/>
        </authorList>
    </citation>
    <scope>NUCLEOTIDE SEQUENCE</scope>
    <source>
        <strain evidence="2">CCFEE 5312</strain>
    </source>
</reference>
<accession>A0AAJ0DBU1</accession>
<dbReference type="AlphaFoldDB" id="A0AAJ0DBU1"/>
<keyword evidence="1" id="KW-0732">Signal</keyword>
<keyword evidence="3" id="KW-1185">Reference proteome</keyword>
<gene>
    <name evidence="2" type="ORF">LTR09_007711</name>
</gene>
<evidence type="ECO:0000313" key="2">
    <source>
        <dbReference type="EMBL" id="KAK3050962.1"/>
    </source>
</evidence>
<organism evidence="2 3">
    <name type="scientific">Extremus antarcticus</name>
    <dbReference type="NCBI Taxonomy" id="702011"/>
    <lineage>
        <taxon>Eukaryota</taxon>
        <taxon>Fungi</taxon>
        <taxon>Dikarya</taxon>
        <taxon>Ascomycota</taxon>
        <taxon>Pezizomycotina</taxon>
        <taxon>Dothideomycetes</taxon>
        <taxon>Dothideomycetidae</taxon>
        <taxon>Mycosphaerellales</taxon>
        <taxon>Extremaceae</taxon>
        <taxon>Extremus</taxon>
    </lineage>
</organism>
<dbReference type="Proteomes" id="UP001271007">
    <property type="component" value="Unassembled WGS sequence"/>
</dbReference>
<proteinExistence type="predicted"/>
<dbReference type="EMBL" id="JAWDJX010000028">
    <property type="protein sequence ID" value="KAK3050962.1"/>
    <property type="molecule type" value="Genomic_DNA"/>
</dbReference>
<protein>
    <submittedName>
        <fullName evidence="2">Uncharacterized protein</fullName>
    </submittedName>
</protein>
<feature type="chain" id="PRO_5042550606" evidence="1">
    <location>
        <begin position="20"/>
        <end position="541"/>
    </location>
</feature>
<evidence type="ECO:0000313" key="3">
    <source>
        <dbReference type="Proteomes" id="UP001271007"/>
    </source>
</evidence>
<evidence type="ECO:0000256" key="1">
    <source>
        <dbReference type="SAM" id="SignalP"/>
    </source>
</evidence>
<name>A0AAJ0DBU1_9PEZI</name>
<sequence length="541" mass="57052">MHCLSTFFAGLVFAGVGAAAPTPALTNPPGVDWSIFPTPGLDGVMKRSTIDPTGAPIQLVSIVIVTMPSPPDHAEGSIYLIPEPTVQSVRIGLDHPVALPNMLPGTQAQILTIQPESGLNVDAEDVSCQTYSDVSATQTLGASFNSWEVFALGHDERTPIASVVCSYDPTVRYPPLVRRDDKYSTPFLPQILASEITALTISDPRFPSVDLMVVSVPNPERSPDTWGSSYPEVSVVPAMLGVPIPLDSQIDDVKVIELALVPGSGVKVPTEQVICQVYSDVKGKQPLGDPFDIHGPSGPFANIPVGSVICRRFLSAKPSALVRRDTIPNQASPSDTSDPINPYSARISILFAIPRSLASYLEAAQTMGFPPQPDSSINVDMNRVAATHALGGSFDANTPAIPFDDDALVGAIVCGIREPDSLVRRDDKSAPTSNESMWSILLGTYHGVGLHITTSPQGASPPTVSPSPVEIDVLTSLNGVHASAIALDAGVHPNVKLGNVVCQAFSDSDGRAPLGAPFTKDQEVVFGTEPVPVGAVLCWQE</sequence>
<comment type="caution">
    <text evidence="2">The sequence shown here is derived from an EMBL/GenBank/DDBJ whole genome shotgun (WGS) entry which is preliminary data.</text>
</comment>
<feature type="signal peptide" evidence="1">
    <location>
        <begin position="1"/>
        <end position="19"/>
    </location>
</feature>